<dbReference type="Proteomes" id="UP000294678">
    <property type="component" value="Unassembled WGS sequence"/>
</dbReference>
<protein>
    <recommendedName>
        <fullName evidence="6 12">Dihydropteroate synthase</fullName>
        <shortName evidence="12">DHPS</shortName>
        <ecNumber evidence="5 12">2.5.1.15</ecNumber>
    </recommendedName>
    <alternativeName>
        <fullName evidence="11 12">Dihydropteroate pyrophosphorylase</fullName>
    </alternativeName>
</protein>
<dbReference type="InterPro" id="IPR045031">
    <property type="entry name" value="DHP_synth-like"/>
</dbReference>
<keyword evidence="8 12" id="KW-0479">Metal-binding</keyword>
<evidence type="ECO:0000256" key="1">
    <source>
        <dbReference type="ARBA" id="ARBA00000012"/>
    </source>
</evidence>
<dbReference type="GO" id="GO:0004156">
    <property type="term" value="F:dihydropteroate synthase activity"/>
    <property type="evidence" value="ECO:0007669"/>
    <property type="project" value="UniProtKB-EC"/>
</dbReference>
<dbReference type="PROSITE" id="PS00793">
    <property type="entry name" value="DHPS_2"/>
    <property type="match status" value="1"/>
</dbReference>
<dbReference type="PANTHER" id="PTHR20941:SF1">
    <property type="entry name" value="FOLIC ACID SYNTHESIS PROTEIN FOL1"/>
    <property type="match status" value="1"/>
</dbReference>
<dbReference type="GO" id="GO:0046654">
    <property type="term" value="P:tetrahydrofolate biosynthetic process"/>
    <property type="evidence" value="ECO:0007669"/>
    <property type="project" value="TreeGrafter"/>
</dbReference>
<organism evidence="14 15">
    <name type="scientific">Hypnocyclicus thermotrophus</name>
    <dbReference type="NCBI Taxonomy" id="1627895"/>
    <lineage>
        <taxon>Bacteria</taxon>
        <taxon>Fusobacteriati</taxon>
        <taxon>Fusobacteriota</taxon>
        <taxon>Fusobacteriia</taxon>
        <taxon>Fusobacteriales</taxon>
        <taxon>Fusobacteriaceae</taxon>
        <taxon>Hypnocyclicus</taxon>
    </lineage>
</organism>
<sequence length="270" mass="30660">MKKIDFFENTKIMGILNVTPDSFSDGGKYNNIDKALIRVEEMIKEGADIIDVGAESSRPGAKVVPLQEELDRVIPIVSRIKKEFDVILSIDTYKSEVAKECLKYNVDIINDITGFRDEKMLEVVKEYECYLIAMHMQGTPQTMQNNPTYNNIINDIKDEFKTLLLKLDKYSIEKNRLILDPGIGFGKTIEHNLEILKYLNKFKEFELPILIGASRKSFIGKILDVETDDRLEGSLAVAALSVQNGANILRVHDVKETKRVAKMIDAIMKV</sequence>
<keyword evidence="7 12" id="KW-0808">Transferase</keyword>
<evidence type="ECO:0000256" key="7">
    <source>
        <dbReference type="ARBA" id="ARBA00022679"/>
    </source>
</evidence>
<dbReference type="InterPro" id="IPR011005">
    <property type="entry name" value="Dihydropteroate_synth-like_sf"/>
</dbReference>
<comment type="catalytic activity">
    <reaction evidence="1">
        <text>(7,8-dihydropterin-6-yl)methyl diphosphate + 4-aminobenzoate = 7,8-dihydropteroate + diphosphate</text>
        <dbReference type="Rhea" id="RHEA:19949"/>
        <dbReference type="ChEBI" id="CHEBI:17836"/>
        <dbReference type="ChEBI" id="CHEBI:17839"/>
        <dbReference type="ChEBI" id="CHEBI:33019"/>
        <dbReference type="ChEBI" id="CHEBI:72950"/>
        <dbReference type="EC" id="2.5.1.15"/>
    </reaction>
</comment>
<comment type="pathway">
    <text evidence="3 12">Cofactor biosynthesis; tetrahydrofolate biosynthesis; 7,8-dihydrofolate from 2-amino-4-hydroxy-6-hydroxymethyl-7,8-dihydropteridine diphosphate and 4-aminobenzoate: step 1/2.</text>
</comment>
<dbReference type="PROSITE" id="PS50972">
    <property type="entry name" value="PTERIN_BINDING"/>
    <property type="match status" value="1"/>
</dbReference>
<comment type="similarity">
    <text evidence="4 12">Belongs to the DHPS family.</text>
</comment>
<comment type="caution">
    <text evidence="14">The sequence shown here is derived from an EMBL/GenBank/DDBJ whole genome shotgun (WGS) entry which is preliminary data.</text>
</comment>
<reference evidence="14 15" key="1">
    <citation type="submission" date="2019-03" db="EMBL/GenBank/DDBJ databases">
        <title>Genomic Encyclopedia of Type Strains, Phase IV (KMG-IV): sequencing the most valuable type-strain genomes for metagenomic binning, comparative biology and taxonomic classification.</title>
        <authorList>
            <person name="Goeker M."/>
        </authorList>
    </citation>
    <scope>NUCLEOTIDE SEQUENCE [LARGE SCALE GENOMIC DNA]</scope>
    <source>
        <strain evidence="14 15">DSM 100055</strain>
    </source>
</reference>
<dbReference type="InterPro" id="IPR006390">
    <property type="entry name" value="DHP_synth_dom"/>
</dbReference>
<evidence type="ECO:0000256" key="4">
    <source>
        <dbReference type="ARBA" id="ARBA00009503"/>
    </source>
</evidence>
<gene>
    <name evidence="14" type="ORF">EV215_1287</name>
</gene>
<dbReference type="Pfam" id="PF00809">
    <property type="entry name" value="Pterin_bind"/>
    <property type="match status" value="1"/>
</dbReference>
<dbReference type="NCBIfam" id="TIGR01496">
    <property type="entry name" value="DHPS"/>
    <property type="match status" value="1"/>
</dbReference>
<evidence type="ECO:0000256" key="12">
    <source>
        <dbReference type="RuleBase" id="RU361205"/>
    </source>
</evidence>
<keyword evidence="9 12" id="KW-0460">Magnesium</keyword>
<evidence type="ECO:0000256" key="5">
    <source>
        <dbReference type="ARBA" id="ARBA00012458"/>
    </source>
</evidence>
<dbReference type="RefSeq" id="WP_134113165.1">
    <property type="nucleotide sequence ID" value="NZ_SOBG01000005.1"/>
</dbReference>
<dbReference type="PROSITE" id="PS00792">
    <property type="entry name" value="DHPS_1"/>
    <property type="match status" value="1"/>
</dbReference>
<comment type="cofactor">
    <cofactor evidence="2 12">
        <name>Mg(2+)</name>
        <dbReference type="ChEBI" id="CHEBI:18420"/>
    </cofactor>
</comment>
<comment type="function">
    <text evidence="12">Catalyzes the condensation of para-aminobenzoate (pABA) with 6-hydroxymethyl-7,8-dihydropterin diphosphate (DHPt-PP) to form 7,8-dihydropteroate (H2Pte), the immediate precursor of folate derivatives.</text>
</comment>
<evidence type="ECO:0000256" key="10">
    <source>
        <dbReference type="ARBA" id="ARBA00022909"/>
    </source>
</evidence>
<dbReference type="PANTHER" id="PTHR20941">
    <property type="entry name" value="FOLATE SYNTHESIS PROTEINS"/>
    <property type="match status" value="1"/>
</dbReference>
<evidence type="ECO:0000256" key="9">
    <source>
        <dbReference type="ARBA" id="ARBA00022842"/>
    </source>
</evidence>
<dbReference type="InterPro" id="IPR000489">
    <property type="entry name" value="Pterin-binding_dom"/>
</dbReference>
<evidence type="ECO:0000313" key="15">
    <source>
        <dbReference type="Proteomes" id="UP000294678"/>
    </source>
</evidence>
<evidence type="ECO:0000259" key="13">
    <source>
        <dbReference type="PROSITE" id="PS50972"/>
    </source>
</evidence>
<dbReference type="SUPFAM" id="SSF51717">
    <property type="entry name" value="Dihydropteroate synthetase-like"/>
    <property type="match status" value="1"/>
</dbReference>
<dbReference type="EMBL" id="SOBG01000005">
    <property type="protein sequence ID" value="TDT69752.1"/>
    <property type="molecule type" value="Genomic_DNA"/>
</dbReference>
<dbReference type="FunFam" id="3.20.20.20:FF:000006">
    <property type="entry name" value="Dihydropteroate synthase"/>
    <property type="match status" value="1"/>
</dbReference>
<keyword evidence="15" id="KW-1185">Reference proteome</keyword>
<evidence type="ECO:0000256" key="2">
    <source>
        <dbReference type="ARBA" id="ARBA00001946"/>
    </source>
</evidence>
<proteinExistence type="inferred from homology"/>
<dbReference type="GO" id="GO:0046872">
    <property type="term" value="F:metal ion binding"/>
    <property type="evidence" value="ECO:0007669"/>
    <property type="project" value="UniProtKB-KW"/>
</dbReference>
<dbReference type="GO" id="GO:0046656">
    <property type="term" value="P:folic acid biosynthetic process"/>
    <property type="evidence" value="ECO:0007669"/>
    <property type="project" value="UniProtKB-KW"/>
</dbReference>
<keyword evidence="10 12" id="KW-0289">Folate biosynthesis</keyword>
<evidence type="ECO:0000256" key="3">
    <source>
        <dbReference type="ARBA" id="ARBA00004763"/>
    </source>
</evidence>
<dbReference type="EC" id="2.5.1.15" evidence="5 12"/>
<name>A0AA46DYH9_9FUSO</name>
<dbReference type="Gene3D" id="3.20.20.20">
    <property type="entry name" value="Dihydropteroate synthase-like"/>
    <property type="match status" value="1"/>
</dbReference>
<dbReference type="CDD" id="cd00739">
    <property type="entry name" value="DHPS"/>
    <property type="match status" value="1"/>
</dbReference>
<evidence type="ECO:0000256" key="8">
    <source>
        <dbReference type="ARBA" id="ARBA00022723"/>
    </source>
</evidence>
<dbReference type="AlphaFoldDB" id="A0AA46DYH9"/>
<evidence type="ECO:0000313" key="14">
    <source>
        <dbReference type="EMBL" id="TDT69752.1"/>
    </source>
</evidence>
<evidence type="ECO:0000256" key="6">
    <source>
        <dbReference type="ARBA" id="ARBA00016919"/>
    </source>
</evidence>
<dbReference type="GO" id="GO:0005829">
    <property type="term" value="C:cytosol"/>
    <property type="evidence" value="ECO:0007669"/>
    <property type="project" value="TreeGrafter"/>
</dbReference>
<evidence type="ECO:0000256" key="11">
    <source>
        <dbReference type="ARBA" id="ARBA00030193"/>
    </source>
</evidence>
<feature type="domain" description="Pterin-binding" evidence="13">
    <location>
        <begin position="10"/>
        <end position="262"/>
    </location>
</feature>
<accession>A0AA46DYH9</accession>